<dbReference type="Proteomes" id="UP000218965">
    <property type="component" value="Chromosome"/>
</dbReference>
<reference evidence="3" key="1">
    <citation type="submission" date="2015-12" db="EMBL/GenBank/DDBJ databases">
        <authorList>
            <person name="Shamseldin A."/>
            <person name="Moawad H."/>
            <person name="Abd El-Rahim W.M."/>
            <person name="Sadowsky M.J."/>
        </authorList>
    </citation>
    <scope>NUCLEOTIDE SEQUENCE [LARGE SCALE GENOMIC DNA]</scope>
    <source>
        <strain evidence="3">JAM AC0309</strain>
    </source>
</reference>
<dbReference type="KEGG" id="malk:MalAC0309_0932"/>
<dbReference type="AlphaFoldDB" id="A0A0U5BJP2"/>
<proteinExistence type="predicted"/>
<dbReference type="InterPro" id="IPR012912">
    <property type="entry name" value="Plasmid_pRiA4b_Orf3-like"/>
</dbReference>
<evidence type="ECO:0000313" key="3">
    <source>
        <dbReference type="Proteomes" id="UP000218965"/>
    </source>
</evidence>
<reference evidence="2 3" key="2">
    <citation type="submission" date="2016-01" db="EMBL/GenBank/DDBJ databases">
        <title>Microcella alkaliphila JAM AC0309 whole genome shotgun sequence.</title>
        <authorList>
            <person name="Kurata A."/>
            <person name="Hirose Y."/>
            <person name="Kishimoto N."/>
            <person name="Kobayashi T."/>
        </authorList>
    </citation>
    <scope>NUCLEOTIDE SEQUENCE [LARGE SCALE GENOMIC DNA]</scope>
    <source>
        <strain evidence="2 3">JAM AC0309</strain>
    </source>
</reference>
<dbReference type="EMBL" id="AP017315">
    <property type="protein sequence ID" value="BAU31797.1"/>
    <property type="molecule type" value="Genomic_DNA"/>
</dbReference>
<accession>A0A0U5BJP2</accession>
<gene>
    <name evidence="2" type="ORF">MalAC0309_0932</name>
</gene>
<evidence type="ECO:0000259" key="1">
    <source>
        <dbReference type="Pfam" id="PF07929"/>
    </source>
</evidence>
<sequence length="481" mass="53093">MAAESFEAADIQKFIDHIRASAMSVQPSESFDSGGLDDLWRRPEPQLLAVPATVRGFRIRIDLQRTKPPVWRRVEVPGEILLPRLHEEIQAAMGWTDSHLHRFRTSNDRNAPEFLTQFDLDEGDEGMLEDNVRLDQVIADEGDRLWYDYDFGDDWKHLLRVEKVLDGPPSAPVCVGGKLACPPEDCGGVWGYSELADWVRSDYDDTLRPEVFDSAEEGHAWLPDGWHPDAFDIDETNELIAAVTAEPIPVVEELESLLELARNRGARGLRDALAHPSASGAIDVGTDEAADLIEPFGVLLDVVGDGVALTGAGYLKPAAVEQIAHHTGITEWWIGKANREDLTWPVWDLRATARALGLVSVRKGRIAPTRAIAARRDDPQAILRQITGRLPLGTTPAERHAGWMALAVVANETPAELWEASISELLFDLGWRDREDPYRAPSPDSPTLDALNLLAGAMRANWRPKGVNTAVAAIARAVIRA</sequence>
<dbReference type="OrthoDB" id="9816539at2"/>
<evidence type="ECO:0000313" key="2">
    <source>
        <dbReference type="EMBL" id="BAU31797.1"/>
    </source>
</evidence>
<dbReference type="RefSeq" id="WP_096420979.1">
    <property type="nucleotide sequence ID" value="NZ_AP017315.1"/>
</dbReference>
<dbReference type="InterPro" id="IPR024047">
    <property type="entry name" value="MM3350-like_sf"/>
</dbReference>
<dbReference type="PANTHER" id="PTHR41878">
    <property type="entry name" value="LEXA REPRESSOR-RELATED"/>
    <property type="match status" value="1"/>
</dbReference>
<dbReference type="Gene3D" id="3.10.290.30">
    <property type="entry name" value="MM3350-like"/>
    <property type="match status" value="1"/>
</dbReference>
<feature type="domain" description="Plasmid pRiA4b Orf3-like" evidence="1">
    <location>
        <begin position="56"/>
        <end position="235"/>
    </location>
</feature>
<name>A0A0U5BJP2_9MICO</name>
<dbReference type="PANTHER" id="PTHR41878:SF1">
    <property type="entry name" value="TNPR PROTEIN"/>
    <property type="match status" value="1"/>
</dbReference>
<dbReference type="SUPFAM" id="SSF159941">
    <property type="entry name" value="MM3350-like"/>
    <property type="match status" value="1"/>
</dbReference>
<protein>
    <submittedName>
        <fullName evidence="2">Plasmid pRiA4b ORF-3 family protein</fullName>
    </submittedName>
</protein>
<organism evidence="2 3">
    <name type="scientific">Microcella alkaliphila</name>
    <dbReference type="NCBI Taxonomy" id="279828"/>
    <lineage>
        <taxon>Bacteria</taxon>
        <taxon>Bacillati</taxon>
        <taxon>Actinomycetota</taxon>
        <taxon>Actinomycetes</taxon>
        <taxon>Micrococcales</taxon>
        <taxon>Microbacteriaceae</taxon>
        <taxon>Microcella</taxon>
    </lineage>
</organism>
<dbReference type="Pfam" id="PF07929">
    <property type="entry name" value="PRiA4_ORF3"/>
    <property type="match status" value="1"/>
</dbReference>